<evidence type="ECO:0000256" key="6">
    <source>
        <dbReference type="ARBA" id="ARBA00023102"/>
    </source>
</evidence>
<dbReference type="SUPFAM" id="SSF89550">
    <property type="entry name" value="PHP domain-like"/>
    <property type="match status" value="1"/>
</dbReference>
<organism evidence="9 10">
    <name type="scientific">Giardia intestinalis</name>
    <name type="common">Giardia lamblia</name>
    <dbReference type="NCBI Taxonomy" id="5741"/>
    <lineage>
        <taxon>Eukaryota</taxon>
        <taxon>Metamonada</taxon>
        <taxon>Diplomonadida</taxon>
        <taxon>Hexamitidae</taxon>
        <taxon>Giardiinae</taxon>
        <taxon>Giardia</taxon>
    </lineage>
</organism>
<evidence type="ECO:0000313" key="9">
    <source>
        <dbReference type="EMBL" id="ESU39299.1"/>
    </source>
</evidence>
<accession>V6TKX8</accession>
<dbReference type="EMBL" id="AHGT01000004">
    <property type="protein sequence ID" value="ESU39299.1"/>
    <property type="molecule type" value="Genomic_DNA"/>
</dbReference>
<dbReference type="InterPro" id="IPR004013">
    <property type="entry name" value="PHP_dom"/>
</dbReference>
<evidence type="ECO:0000256" key="1">
    <source>
        <dbReference type="ARBA" id="ARBA00004970"/>
    </source>
</evidence>
<dbReference type="VEuPathDB" id="GiardiaDB:GL50803_0013941"/>
<comment type="caution">
    <text evidence="9">The sequence shown here is derived from an EMBL/GenBank/DDBJ whole genome shotgun (WGS) entry which is preliminary data.</text>
</comment>
<dbReference type="GO" id="GO:0004401">
    <property type="term" value="F:histidinol-phosphatase activity"/>
    <property type="evidence" value="ECO:0007669"/>
    <property type="project" value="UniProtKB-EC"/>
</dbReference>
<feature type="domain" description="PHP" evidence="8">
    <location>
        <begin position="8"/>
        <end position="192"/>
    </location>
</feature>
<protein>
    <recommendedName>
        <fullName evidence="3">histidinol-phosphatase</fullName>
        <ecNumber evidence="3">3.1.3.15</ecNumber>
    </recommendedName>
</protein>
<dbReference type="Proteomes" id="UP000018320">
    <property type="component" value="Unassembled WGS sequence"/>
</dbReference>
<dbReference type="Gene3D" id="3.20.20.140">
    <property type="entry name" value="Metal-dependent hydrolases"/>
    <property type="match status" value="1"/>
</dbReference>
<sequence>MMPPCIYDVHTHTFLCQCAEKVMPRVYFKLASELGYKGIAYCCHNPFPGDLVTPQHRMAYEEFELFMTMYRRECAFARIHLPELDILLTMEVDYLPDAPNLTEDFIVSHLGDFDCVLGSLHYYQEIENACSDKEKQIKVYFETWVQALRTGWFQVMAHMDFIKVVVGMEWVRRNREVVHKHAESAITEMAKYNLAREKKGLDPVVLELNTSGSQYGDDFFPTKSLVAYAAKMNIPFCLSSDCHQASELGRNFKEALYCLKKHGVTELCYFKERRLQRYLLEDAIATFKPSCVPELVSRIKALKGYGVSVSEELEEMKQSSLLARRSNEKSKS</sequence>
<evidence type="ECO:0000259" key="8">
    <source>
        <dbReference type="Pfam" id="PF02811"/>
    </source>
</evidence>
<evidence type="ECO:0000256" key="7">
    <source>
        <dbReference type="ARBA" id="ARBA00049158"/>
    </source>
</evidence>
<dbReference type="GO" id="GO:0005737">
    <property type="term" value="C:cytoplasm"/>
    <property type="evidence" value="ECO:0007669"/>
    <property type="project" value="TreeGrafter"/>
</dbReference>
<dbReference type="VEuPathDB" id="GiardiaDB:DHA2_151045"/>
<evidence type="ECO:0000256" key="3">
    <source>
        <dbReference type="ARBA" id="ARBA00013085"/>
    </source>
</evidence>
<comment type="pathway">
    <text evidence="1">Amino-acid biosynthesis; L-histidine biosynthesis; L-histidine from 5-phospho-alpha-D-ribose 1-diphosphate: step 8/9.</text>
</comment>
<name>V6TKX8_GIAIN</name>
<keyword evidence="5" id="KW-0378">Hydrolase</keyword>
<dbReference type="Pfam" id="PF02811">
    <property type="entry name" value="PHP"/>
    <property type="match status" value="1"/>
</dbReference>
<dbReference type="EC" id="3.1.3.15" evidence="3"/>
<reference evidence="10" key="1">
    <citation type="submission" date="2012-02" db="EMBL/GenBank/DDBJ databases">
        <title>Genome sequencing of Giardia lamblia Genotypes A2 and B isolates (DH and GS) and comparative analysis with the genomes of Genotypes A1 and E (WB and Pig).</title>
        <authorList>
            <person name="Adam R."/>
            <person name="Dahlstrom E."/>
            <person name="Martens C."/>
            <person name="Bruno D."/>
            <person name="Barbian K."/>
            <person name="Porcella S.F."/>
            <person name="Nash T."/>
        </authorList>
    </citation>
    <scope>NUCLEOTIDE SEQUENCE</scope>
    <source>
        <strain evidence="10">DH</strain>
    </source>
</reference>
<comment type="similarity">
    <text evidence="2">Belongs to the PHP hydrolase family. HisK subfamily.</text>
</comment>
<proteinExistence type="inferred from homology"/>
<dbReference type="UniPathway" id="UPA00031">
    <property type="reaction ID" value="UER00013"/>
</dbReference>
<evidence type="ECO:0000313" key="10">
    <source>
        <dbReference type="Proteomes" id="UP000018320"/>
    </source>
</evidence>
<evidence type="ECO:0000256" key="2">
    <source>
        <dbReference type="ARBA" id="ARBA00009152"/>
    </source>
</evidence>
<keyword evidence="4" id="KW-0028">Amino-acid biosynthesis</keyword>
<dbReference type="VEuPathDB" id="GiardiaDB:GL50581_57"/>
<dbReference type="GO" id="GO:0000105">
    <property type="term" value="P:L-histidine biosynthetic process"/>
    <property type="evidence" value="ECO:0007669"/>
    <property type="project" value="UniProtKB-UniPathway"/>
</dbReference>
<evidence type="ECO:0000256" key="5">
    <source>
        <dbReference type="ARBA" id="ARBA00022801"/>
    </source>
</evidence>
<gene>
    <name evidence="9" type="ORF">DHA2_151045</name>
</gene>
<dbReference type="InterPro" id="IPR010140">
    <property type="entry name" value="Histidinol_P_phosphatase_HisJ"/>
</dbReference>
<evidence type="ECO:0000256" key="4">
    <source>
        <dbReference type="ARBA" id="ARBA00022605"/>
    </source>
</evidence>
<reference evidence="9 10" key="2">
    <citation type="journal article" date="2013" name="Genome Biol. Evol.">
        <title>Genome sequencing of Giardia lamblia genotypes A2 and B isolates (DH and GS) and comparative analysis with the genomes of genotypes A1 and E (WB and Pig).</title>
        <authorList>
            <person name="Adam R.D."/>
            <person name="Dahlstrom E.W."/>
            <person name="Martens C.A."/>
            <person name="Bruno D.P."/>
            <person name="Barbian K.D."/>
            <person name="Ricklefs S.M."/>
            <person name="Hernandez M.M."/>
            <person name="Narla N.P."/>
            <person name="Patel R.B."/>
            <person name="Porcella S.F."/>
            <person name="Nash T.E."/>
        </authorList>
    </citation>
    <scope>NUCLEOTIDE SEQUENCE [LARGE SCALE GENOMIC DNA]</scope>
    <source>
        <strain evidence="9 10">DH</strain>
    </source>
</reference>
<dbReference type="PANTHER" id="PTHR21039">
    <property type="entry name" value="HISTIDINOL PHOSPHATASE-RELATED"/>
    <property type="match status" value="1"/>
</dbReference>
<dbReference type="InterPro" id="IPR016195">
    <property type="entry name" value="Pol/histidinol_Pase-like"/>
</dbReference>
<keyword evidence="6" id="KW-0368">Histidine biosynthesis</keyword>
<dbReference type="AlphaFoldDB" id="V6TKX8"/>
<comment type="catalytic activity">
    <reaction evidence="7">
        <text>L-histidinol phosphate + H2O = L-histidinol + phosphate</text>
        <dbReference type="Rhea" id="RHEA:14465"/>
        <dbReference type="ChEBI" id="CHEBI:15377"/>
        <dbReference type="ChEBI" id="CHEBI:43474"/>
        <dbReference type="ChEBI" id="CHEBI:57699"/>
        <dbReference type="ChEBI" id="CHEBI:57980"/>
        <dbReference type="EC" id="3.1.3.15"/>
    </reaction>
</comment>
<dbReference type="PANTHER" id="PTHR21039:SF0">
    <property type="entry name" value="HISTIDINOL-PHOSPHATASE"/>
    <property type="match status" value="1"/>
</dbReference>
<dbReference type="VEuPathDB" id="GiardiaDB:QR46_1186"/>